<comment type="caution">
    <text evidence="9">The sequence shown here is derived from an EMBL/GenBank/DDBJ whole genome shotgun (WGS) entry which is preliminary data.</text>
</comment>
<dbReference type="EMBL" id="BMGI01000004">
    <property type="protein sequence ID" value="GGD42201.1"/>
    <property type="molecule type" value="Genomic_DNA"/>
</dbReference>
<dbReference type="SUPFAM" id="SSF48592">
    <property type="entry name" value="GroEL equatorial domain-like"/>
    <property type="match status" value="1"/>
</dbReference>
<proteinExistence type="inferred from homology"/>
<dbReference type="InterPro" id="IPR018370">
    <property type="entry name" value="Chaperonin_Cpn60_CS"/>
</dbReference>
<gene>
    <name evidence="9" type="primary">groL1</name>
    <name evidence="6" type="synonym">groEL</name>
    <name evidence="6" type="synonym">groL</name>
    <name evidence="9" type="ORF">GCM10011358_27630</name>
</gene>
<dbReference type="NCBIfam" id="NF009489">
    <property type="entry name" value="PRK12851.1"/>
    <property type="match status" value="1"/>
</dbReference>
<dbReference type="Proteomes" id="UP000617355">
    <property type="component" value="Unassembled WGS sequence"/>
</dbReference>
<dbReference type="NCBIfam" id="NF000592">
    <property type="entry name" value="PRK00013.1"/>
    <property type="match status" value="1"/>
</dbReference>
<keyword evidence="6" id="KW-0963">Cytoplasm</keyword>
<dbReference type="Gene3D" id="3.50.7.10">
    <property type="entry name" value="GroEL"/>
    <property type="match status" value="1"/>
</dbReference>
<comment type="caution">
    <text evidence="6">Lacks conserved residue(s) required for the propagation of feature annotation.</text>
</comment>
<evidence type="ECO:0000313" key="10">
    <source>
        <dbReference type="Proteomes" id="UP000617355"/>
    </source>
</evidence>
<dbReference type="HAMAP" id="MF_00600">
    <property type="entry name" value="CH60"/>
    <property type="match status" value="1"/>
</dbReference>
<dbReference type="SUPFAM" id="SSF52029">
    <property type="entry name" value="GroEL apical domain-like"/>
    <property type="match status" value="1"/>
</dbReference>
<feature type="binding site" evidence="6">
    <location>
        <begin position="30"/>
        <end position="33"/>
    </location>
    <ligand>
        <name>ATP</name>
        <dbReference type="ChEBI" id="CHEBI:30616"/>
    </ligand>
</feature>
<evidence type="ECO:0000256" key="3">
    <source>
        <dbReference type="ARBA" id="ARBA00022840"/>
    </source>
</evidence>
<evidence type="ECO:0000256" key="1">
    <source>
        <dbReference type="ARBA" id="ARBA00006607"/>
    </source>
</evidence>
<evidence type="ECO:0000256" key="8">
    <source>
        <dbReference type="RuleBase" id="RU000419"/>
    </source>
</evidence>
<keyword evidence="4 6" id="KW-0143">Chaperone</keyword>
<reference evidence="10" key="1">
    <citation type="journal article" date="2019" name="Int. J. Syst. Evol. Microbiol.">
        <title>The Global Catalogue of Microorganisms (GCM) 10K type strain sequencing project: providing services to taxonomists for standard genome sequencing and annotation.</title>
        <authorList>
            <consortium name="The Broad Institute Genomics Platform"/>
            <consortium name="The Broad Institute Genome Sequencing Center for Infectious Disease"/>
            <person name="Wu L."/>
            <person name="Ma J."/>
        </authorList>
    </citation>
    <scope>NUCLEOTIDE SEQUENCE [LARGE SCALE GENOMIC DNA]</scope>
    <source>
        <strain evidence="10">CGMCC 1.12922</strain>
    </source>
</reference>
<dbReference type="InterPro" id="IPR002423">
    <property type="entry name" value="Cpn60/GroEL/TCP-1"/>
</dbReference>
<keyword evidence="5 6" id="KW-0413">Isomerase</keyword>
<keyword evidence="3 6" id="KW-0067">ATP-binding</keyword>
<evidence type="ECO:0000256" key="5">
    <source>
        <dbReference type="ARBA" id="ARBA00023235"/>
    </source>
</evidence>
<feature type="binding site" evidence="6">
    <location>
        <position position="496"/>
    </location>
    <ligand>
        <name>ATP</name>
        <dbReference type="ChEBI" id="CHEBI:30616"/>
    </ligand>
</feature>
<evidence type="ECO:0000256" key="7">
    <source>
        <dbReference type="RuleBase" id="RU000418"/>
    </source>
</evidence>
<protein>
    <recommendedName>
        <fullName evidence="6">Chaperonin GroEL</fullName>
        <ecNumber evidence="6">5.6.1.7</ecNumber>
    </recommendedName>
    <alternativeName>
        <fullName evidence="6">60 kDa chaperonin</fullName>
    </alternativeName>
    <alternativeName>
        <fullName evidence="6">Chaperonin-60</fullName>
        <shortName evidence="6">Cpn60</shortName>
    </alternativeName>
</protein>
<keyword evidence="10" id="KW-1185">Reference proteome</keyword>
<evidence type="ECO:0000256" key="2">
    <source>
        <dbReference type="ARBA" id="ARBA00022741"/>
    </source>
</evidence>
<feature type="binding site" evidence="6">
    <location>
        <begin position="480"/>
        <end position="482"/>
    </location>
    <ligand>
        <name>ATP</name>
        <dbReference type="ChEBI" id="CHEBI:30616"/>
    </ligand>
</feature>
<accession>A0ABQ1QRE0</accession>
<sequence>MTAKEISFDIEARNRMLAGVDILARAVGVTLGPRGRNVVLERGGATPQITKNGDTVARVFDLEDRFQNLGAQIVKEVAARTNSEAGDGTSTATVLAQAVIHEGVKLIAVGANPMDVKRGIDRAAKATVAALHASARPVNGQDNIARVGTVSANGDTDIGAQIAEAMERVGRDGIITVADNPGYASEIEIVEGLQFLNGYLSPHFVTDPEKALVILDDAHILLHDGKLSSLQPLLPILEAVNQSGRQLLIIAEDVEGEALSALVVNKVRGGLTVAAVKAPGFGDRRKAMLDDIAAVTGGQLVSHDRGMTLEAAGIEVLGHARRVEITRETTTLVGGSGDTARIAARIAQVRHQLHDAPSGREAGALRERLSKLAGGVAILHVGGVSEAEVRERKDRVEDALNATRAAVEEGVTVGGGVALVRAGRILDDLNGNNHDENAGIALVRRALSAPLIQIANNAGFDGTFVIEKVRDAEMDSFGFDAAQGDYGDLMERGVIDPVKVVRIALENACSVAGTMITAQVAIAAAASEDEGTHVV</sequence>
<dbReference type="Gene3D" id="3.30.260.10">
    <property type="entry name" value="TCP-1-like chaperonin intermediate domain"/>
    <property type="match status" value="1"/>
</dbReference>
<dbReference type="PANTHER" id="PTHR45633">
    <property type="entry name" value="60 KDA HEAT SHOCK PROTEIN, MITOCHONDRIAL"/>
    <property type="match status" value="1"/>
</dbReference>
<evidence type="ECO:0000313" key="9">
    <source>
        <dbReference type="EMBL" id="GGD42201.1"/>
    </source>
</evidence>
<dbReference type="CDD" id="cd03344">
    <property type="entry name" value="GroEL"/>
    <property type="match status" value="1"/>
</dbReference>
<dbReference type="NCBIfam" id="NF009488">
    <property type="entry name" value="PRK12850.1"/>
    <property type="match status" value="1"/>
</dbReference>
<name>A0ABQ1QRE0_9RHOB</name>
<keyword evidence="2 6" id="KW-0547">Nucleotide-binding</keyword>
<dbReference type="NCBIfam" id="NF009487">
    <property type="entry name" value="PRK12849.1"/>
    <property type="match status" value="1"/>
</dbReference>
<dbReference type="RefSeq" id="WP_188528723.1">
    <property type="nucleotide sequence ID" value="NZ_BMGI01000004.1"/>
</dbReference>
<comment type="subcellular location">
    <subcellularLocation>
        <location evidence="6">Cytoplasm</location>
    </subcellularLocation>
</comment>
<dbReference type="SUPFAM" id="SSF54849">
    <property type="entry name" value="GroEL-intermediate domain like"/>
    <property type="match status" value="1"/>
</dbReference>
<evidence type="ECO:0000256" key="4">
    <source>
        <dbReference type="ARBA" id="ARBA00023186"/>
    </source>
</evidence>
<comment type="similarity">
    <text evidence="1 6 7">Belongs to the chaperonin (HSP60) family.</text>
</comment>
<feature type="binding site" evidence="6">
    <location>
        <position position="415"/>
    </location>
    <ligand>
        <name>ATP</name>
        <dbReference type="ChEBI" id="CHEBI:30616"/>
    </ligand>
</feature>
<dbReference type="EC" id="5.6.1.7" evidence="6"/>
<dbReference type="Pfam" id="PF00118">
    <property type="entry name" value="Cpn60_TCP1"/>
    <property type="match status" value="1"/>
</dbReference>
<evidence type="ECO:0000256" key="6">
    <source>
        <dbReference type="HAMAP-Rule" id="MF_00600"/>
    </source>
</evidence>
<dbReference type="Gene3D" id="1.10.560.10">
    <property type="entry name" value="GroEL-like equatorial domain"/>
    <property type="match status" value="1"/>
</dbReference>
<dbReference type="InterPro" id="IPR027413">
    <property type="entry name" value="GROEL-like_equatorial_sf"/>
</dbReference>
<dbReference type="InterPro" id="IPR001844">
    <property type="entry name" value="Cpn60/GroEL"/>
</dbReference>
<comment type="function">
    <text evidence="6 8">Together with its co-chaperonin GroES, plays an essential role in assisting protein folding. The GroEL-GroES system forms a nano-cage that allows encapsulation of the non-native substrate proteins and provides a physical environment optimized to promote and accelerate protein folding.</text>
</comment>
<comment type="subunit">
    <text evidence="6 8">Forms a cylinder of 14 subunits composed of two heptameric rings stacked back-to-back. Interacts with the co-chaperonin GroES.</text>
</comment>
<dbReference type="PRINTS" id="PR00298">
    <property type="entry name" value="CHAPERONIN60"/>
</dbReference>
<dbReference type="InterPro" id="IPR027409">
    <property type="entry name" value="GroEL-like_apical_dom_sf"/>
</dbReference>
<dbReference type="NCBIfam" id="TIGR02348">
    <property type="entry name" value="GroEL"/>
    <property type="match status" value="1"/>
</dbReference>
<organism evidence="9 10">
    <name type="scientific">Sinisalibacter lacisalsi</name>
    <dbReference type="NCBI Taxonomy" id="1526570"/>
    <lineage>
        <taxon>Bacteria</taxon>
        <taxon>Pseudomonadati</taxon>
        <taxon>Pseudomonadota</taxon>
        <taxon>Alphaproteobacteria</taxon>
        <taxon>Rhodobacterales</taxon>
        <taxon>Roseobacteraceae</taxon>
        <taxon>Sinisalibacter</taxon>
    </lineage>
</organism>
<dbReference type="InterPro" id="IPR027410">
    <property type="entry name" value="TCP-1-like_intermed_sf"/>
</dbReference>
<feature type="binding site" evidence="6">
    <location>
        <position position="51"/>
    </location>
    <ligand>
        <name>ATP</name>
        <dbReference type="ChEBI" id="CHEBI:30616"/>
    </ligand>
</feature>
<dbReference type="PROSITE" id="PS00296">
    <property type="entry name" value="CHAPERONINS_CPN60"/>
    <property type="match status" value="1"/>
</dbReference>